<comment type="caution">
    <text evidence="2">The sequence shown here is derived from an EMBL/GenBank/DDBJ whole genome shotgun (WGS) entry which is preliminary data.</text>
</comment>
<name>A0A371J023_9FIRM</name>
<sequence length="66" mass="7724">MQKFKNSKKVLDETTQLKDWVNHADNPADLVDVFEEENEKVMGTVKKDMPQPTPTFKNLRPYNKES</sequence>
<proteinExistence type="predicted"/>
<dbReference type="RefSeq" id="WP_094367679.1">
    <property type="nucleotide sequence ID" value="NZ_NOJY02000037.1"/>
</dbReference>
<evidence type="ECO:0000256" key="1">
    <source>
        <dbReference type="SAM" id="MobiDB-lite"/>
    </source>
</evidence>
<dbReference type="AlphaFoldDB" id="A0A371J023"/>
<dbReference type="EMBL" id="NOJY02000037">
    <property type="protein sequence ID" value="RDY26044.1"/>
    <property type="molecule type" value="Genomic_DNA"/>
</dbReference>
<feature type="region of interest" description="Disordered" evidence="1">
    <location>
        <begin position="46"/>
        <end position="66"/>
    </location>
</feature>
<accession>A0A371J023</accession>
<organism evidence="2 3">
    <name type="scientific">Romboutsia weinsteinii</name>
    <dbReference type="NCBI Taxonomy" id="2020949"/>
    <lineage>
        <taxon>Bacteria</taxon>
        <taxon>Bacillati</taxon>
        <taxon>Bacillota</taxon>
        <taxon>Clostridia</taxon>
        <taxon>Peptostreptococcales</taxon>
        <taxon>Peptostreptococcaceae</taxon>
        <taxon>Romboutsia</taxon>
    </lineage>
</organism>
<keyword evidence="3" id="KW-1185">Reference proteome</keyword>
<protein>
    <submittedName>
        <fullName evidence="2">Uncharacterized protein</fullName>
    </submittedName>
</protein>
<reference evidence="2 3" key="1">
    <citation type="journal article" date="2017" name="Genome Announc.">
        <title>Draft Genome Sequence of Romboutsia weinsteinii sp. nov. Strain CCRI-19649(T) Isolated from Surface Water.</title>
        <authorList>
            <person name="Maheux A.F."/>
            <person name="Boudreau D.K."/>
            <person name="Berube E."/>
            <person name="Boissinot M."/>
            <person name="Cantin P."/>
            <person name="Raymond F."/>
            <person name="Corbeil J."/>
            <person name="Omar R.F."/>
            <person name="Bergeron M.G."/>
        </authorList>
    </citation>
    <scope>NUCLEOTIDE SEQUENCE [LARGE SCALE GENOMIC DNA]</scope>
    <source>
        <strain evidence="2 3">CCRI-19649</strain>
    </source>
</reference>
<gene>
    <name evidence="2" type="ORF">CHL78_015290</name>
</gene>
<dbReference type="Proteomes" id="UP000215694">
    <property type="component" value="Unassembled WGS sequence"/>
</dbReference>
<evidence type="ECO:0000313" key="2">
    <source>
        <dbReference type="EMBL" id="RDY26044.1"/>
    </source>
</evidence>
<evidence type="ECO:0000313" key="3">
    <source>
        <dbReference type="Proteomes" id="UP000215694"/>
    </source>
</evidence>